<dbReference type="Pfam" id="PF01157">
    <property type="entry name" value="Ribosomal_L21e"/>
    <property type="match status" value="1"/>
</dbReference>
<dbReference type="Gene3D" id="2.30.30.70">
    <property type="entry name" value="Ribosomal protein L21"/>
    <property type="match status" value="1"/>
</dbReference>
<organism evidence="6 7">
    <name type="scientific">Pyrodictium delaneyi</name>
    <dbReference type="NCBI Taxonomy" id="1273541"/>
    <lineage>
        <taxon>Archaea</taxon>
        <taxon>Thermoproteota</taxon>
        <taxon>Thermoprotei</taxon>
        <taxon>Desulfurococcales</taxon>
        <taxon>Pyrodictiaceae</taxon>
        <taxon>Pyrodictium</taxon>
    </lineage>
</organism>
<comment type="caution">
    <text evidence="6">The sequence shown here is derived from an EMBL/GenBank/DDBJ whole genome shotgun (WGS) entry which is preliminary data.</text>
</comment>
<accession>A0A832ZTK8</accession>
<reference evidence="6" key="1">
    <citation type="journal article" date="2020" name="ISME J.">
        <title>Gammaproteobacteria mediating utilization of methyl-, sulfur- and petroleum organic compounds in deep ocean hydrothermal plumes.</title>
        <authorList>
            <person name="Zhou Z."/>
            <person name="Liu Y."/>
            <person name="Pan J."/>
            <person name="Cron B.R."/>
            <person name="Toner B.M."/>
            <person name="Anantharaman K."/>
            <person name="Breier J.A."/>
            <person name="Dick G.J."/>
            <person name="Li M."/>
        </authorList>
    </citation>
    <scope>NUCLEOTIDE SEQUENCE</scope>
    <source>
        <strain evidence="6">SZUA-1523</strain>
    </source>
</reference>
<keyword evidence="2 5" id="KW-0689">Ribosomal protein</keyword>
<evidence type="ECO:0000256" key="5">
    <source>
        <dbReference type="HAMAP-Rule" id="MF_00369"/>
    </source>
</evidence>
<dbReference type="GO" id="GO:0006412">
    <property type="term" value="P:translation"/>
    <property type="evidence" value="ECO:0007669"/>
    <property type="project" value="UniProtKB-UniRule"/>
</dbReference>
<evidence type="ECO:0000313" key="6">
    <source>
        <dbReference type="EMBL" id="HIQ23979.1"/>
    </source>
</evidence>
<comment type="similarity">
    <text evidence="1 5">Belongs to the eukaryotic ribosomal protein eL21 family.</text>
</comment>
<dbReference type="AlphaFoldDB" id="A0A832ZTK8"/>
<dbReference type="InterPro" id="IPR008991">
    <property type="entry name" value="Translation_prot_SH3-like_sf"/>
</dbReference>
<protein>
    <recommendedName>
        <fullName evidence="4 5">Large ribosomal subunit protein eL21</fullName>
    </recommendedName>
</protein>
<dbReference type="InterPro" id="IPR001147">
    <property type="entry name" value="Ribosomal_eL21"/>
</dbReference>
<dbReference type="NCBIfam" id="NF003303">
    <property type="entry name" value="PRK04306.1"/>
    <property type="match status" value="1"/>
</dbReference>
<evidence type="ECO:0000256" key="1">
    <source>
        <dbReference type="ARBA" id="ARBA00008427"/>
    </source>
</evidence>
<sequence length="109" mass="12530">MKASRGFRHRTRKLLRKHIRERGAVPPLSLLMHEYKPGDKVYIIINPSVMRGMPHRRYHGKVATVVGKRGKAYILQLKVGSKIKTLIVRPEHLRPVPPEALTPPKEEKS</sequence>
<dbReference type="GO" id="GO:0003735">
    <property type="term" value="F:structural constituent of ribosome"/>
    <property type="evidence" value="ECO:0007669"/>
    <property type="project" value="InterPro"/>
</dbReference>
<dbReference type="FunFam" id="2.30.30.70:FF:000001">
    <property type="entry name" value="60S ribosomal protein L21"/>
    <property type="match status" value="1"/>
</dbReference>
<keyword evidence="3 5" id="KW-0687">Ribonucleoprotein</keyword>
<dbReference type="InterPro" id="IPR022856">
    <property type="entry name" value="Ribosomal_eL21_arc"/>
</dbReference>
<dbReference type="GO" id="GO:1990904">
    <property type="term" value="C:ribonucleoprotein complex"/>
    <property type="evidence" value="ECO:0007669"/>
    <property type="project" value="UniProtKB-KW"/>
</dbReference>
<dbReference type="SUPFAM" id="SSF50104">
    <property type="entry name" value="Translation proteins SH3-like domain"/>
    <property type="match status" value="1"/>
</dbReference>
<dbReference type="InterPro" id="IPR036948">
    <property type="entry name" value="Ribosomal_eL21_sf"/>
</dbReference>
<gene>
    <name evidence="5" type="primary">rpl21e</name>
    <name evidence="6" type="ORF">EYH50_02910</name>
</gene>
<dbReference type="PANTHER" id="PTHR20981">
    <property type="entry name" value="60S RIBOSOMAL PROTEIN L21"/>
    <property type="match status" value="1"/>
</dbReference>
<evidence type="ECO:0000256" key="3">
    <source>
        <dbReference type="ARBA" id="ARBA00023274"/>
    </source>
</evidence>
<evidence type="ECO:0000313" key="7">
    <source>
        <dbReference type="Proteomes" id="UP000600071"/>
    </source>
</evidence>
<dbReference type="Proteomes" id="UP000600071">
    <property type="component" value="Unassembled WGS sequence"/>
</dbReference>
<evidence type="ECO:0000256" key="4">
    <source>
        <dbReference type="ARBA" id="ARBA00035219"/>
    </source>
</evidence>
<proteinExistence type="inferred from homology"/>
<evidence type="ECO:0000256" key="2">
    <source>
        <dbReference type="ARBA" id="ARBA00022980"/>
    </source>
</evidence>
<name>A0A832ZTK8_9CREN</name>
<dbReference type="EMBL" id="DQVR01000062">
    <property type="protein sequence ID" value="HIQ23979.1"/>
    <property type="molecule type" value="Genomic_DNA"/>
</dbReference>
<dbReference type="GO" id="GO:0005840">
    <property type="term" value="C:ribosome"/>
    <property type="evidence" value="ECO:0007669"/>
    <property type="project" value="UniProtKB-KW"/>
</dbReference>
<dbReference type="HAMAP" id="MF_00369">
    <property type="entry name" value="Ribosomal_eL21"/>
    <property type="match status" value="1"/>
</dbReference>